<dbReference type="PRINTS" id="PR00081">
    <property type="entry name" value="GDHRDH"/>
</dbReference>
<organism evidence="5 6">
    <name type="scientific">Apodemus speciosus</name>
    <name type="common">Large Japanese field mouse</name>
    <dbReference type="NCBI Taxonomy" id="105296"/>
    <lineage>
        <taxon>Eukaryota</taxon>
        <taxon>Metazoa</taxon>
        <taxon>Chordata</taxon>
        <taxon>Craniata</taxon>
        <taxon>Vertebrata</taxon>
        <taxon>Euteleostomi</taxon>
        <taxon>Mammalia</taxon>
        <taxon>Eutheria</taxon>
        <taxon>Euarchontoglires</taxon>
        <taxon>Glires</taxon>
        <taxon>Rodentia</taxon>
        <taxon>Myomorpha</taxon>
        <taxon>Muroidea</taxon>
        <taxon>Muridae</taxon>
        <taxon>Murinae</taxon>
        <taxon>Apodemus</taxon>
    </lineage>
</organism>
<dbReference type="PANTHER" id="PTHR43899">
    <property type="entry name" value="RH59310P"/>
    <property type="match status" value="1"/>
</dbReference>
<name>A0ABQ0FGC2_APOSI</name>
<dbReference type="Gene3D" id="3.40.50.720">
    <property type="entry name" value="NAD(P)-binding Rossmann-like Domain"/>
    <property type="match status" value="1"/>
</dbReference>
<reference evidence="5 6" key="1">
    <citation type="submission" date="2024-08" db="EMBL/GenBank/DDBJ databases">
        <title>The draft genome of Apodemus speciosus.</title>
        <authorList>
            <person name="Nabeshima K."/>
            <person name="Suzuki S."/>
            <person name="Onuma M."/>
        </authorList>
    </citation>
    <scope>NUCLEOTIDE SEQUENCE [LARGE SCALE GENOMIC DNA]</scope>
    <source>
        <strain evidence="5">IB14-021</strain>
    </source>
</reference>
<proteinExistence type="inferred from homology"/>
<dbReference type="Proteomes" id="UP001623349">
    <property type="component" value="Unassembled WGS sequence"/>
</dbReference>
<evidence type="ECO:0000313" key="6">
    <source>
        <dbReference type="Proteomes" id="UP001623349"/>
    </source>
</evidence>
<dbReference type="EMBL" id="BAAFST010000013">
    <property type="protein sequence ID" value="GAB1298303.1"/>
    <property type="molecule type" value="Genomic_DNA"/>
</dbReference>
<dbReference type="PANTHER" id="PTHR43899:SF7">
    <property type="entry name" value="17-BETA-HYDROXYSTEROID DEHYDROGENASE TYPE 3"/>
    <property type="match status" value="1"/>
</dbReference>
<dbReference type="InterPro" id="IPR002347">
    <property type="entry name" value="SDR_fam"/>
</dbReference>
<evidence type="ECO:0000256" key="2">
    <source>
        <dbReference type="ARBA" id="ARBA00023002"/>
    </source>
</evidence>
<keyword evidence="2" id="KW-0560">Oxidoreductase</keyword>
<sequence>MTQLVLKNMESRRRGLILNISSGAALRPWPLYSLYSASKAFVCTFSKALNVEYRDKGIIIQVLTPYSVSTPMTKYVKTRMTKTADEFVKESLKYVMIGAETCGCLVYEIMVISDLF</sequence>
<dbReference type="Pfam" id="PF00106">
    <property type="entry name" value="adh_short"/>
    <property type="match status" value="1"/>
</dbReference>
<comment type="similarity">
    <text evidence="4">Belongs to the short-chain dehydrogenases/reductases (SDR) family. 17-beta-HSD 3 subfamily.</text>
</comment>
<dbReference type="InterPro" id="IPR051019">
    <property type="entry name" value="VLCFA-Steroid_DH"/>
</dbReference>
<evidence type="ECO:0000256" key="1">
    <source>
        <dbReference type="ARBA" id="ARBA00022955"/>
    </source>
</evidence>
<keyword evidence="1" id="KW-0444">Lipid biosynthesis</keyword>
<keyword evidence="1" id="KW-0443">Lipid metabolism</keyword>
<dbReference type="SUPFAM" id="SSF51735">
    <property type="entry name" value="NAD(P)-binding Rossmann-fold domains"/>
    <property type="match status" value="1"/>
</dbReference>
<protein>
    <recommendedName>
        <fullName evidence="3">17beta-estradiol 17-dehydrogenase</fullName>
        <ecNumber evidence="3">1.1.1.62</ecNumber>
    </recommendedName>
</protein>
<gene>
    <name evidence="5" type="ORF">APTSU1_001353900</name>
</gene>
<comment type="caution">
    <text evidence="5">The sequence shown here is derived from an EMBL/GenBank/DDBJ whole genome shotgun (WGS) entry which is preliminary data.</text>
</comment>
<accession>A0ABQ0FGC2</accession>
<evidence type="ECO:0000256" key="3">
    <source>
        <dbReference type="ARBA" id="ARBA00024072"/>
    </source>
</evidence>
<evidence type="ECO:0000313" key="5">
    <source>
        <dbReference type="EMBL" id="GAB1298303.1"/>
    </source>
</evidence>
<dbReference type="EC" id="1.1.1.62" evidence="3"/>
<dbReference type="InterPro" id="IPR036291">
    <property type="entry name" value="NAD(P)-bd_dom_sf"/>
</dbReference>
<evidence type="ECO:0000256" key="4">
    <source>
        <dbReference type="ARBA" id="ARBA00038261"/>
    </source>
</evidence>
<keyword evidence="1" id="KW-0752">Steroid biosynthesis</keyword>
<keyword evidence="6" id="KW-1185">Reference proteome</keyword>